<feature type="transmembrane region" description="Helical" evidence="3">
    <location>
        <begin position="83"/>
        <end position="104"/>
    </location>
</feature>
<dbReference type="InterPro" id="IPR000045">
    <property type="entry name" value="Prepilin_IV_endopep_pep"/>
</dbReference>
<dbReference type="InterPro" id="IPR050882">
    <property type="entry name" value="Prepilin_peptidase/N-MTase"/>
</dbReference>
<feature type="transmembrane region" description="Helical" evidence="3">
    <location>
        <begin position="32"/>
        <end position="49"/>
    </location>
</feature>
<reference evidence="5 6" key="1">
    <citation type="submission" date="2022-02" db="EMBL/GenBank/DDBJ databases">
        <title>Draft genome sequence of Mezorhizobium retamae strain IRAMC:0171 isolated from Retama raetam nodules.</title>
        <authorList>
            <person name="Bengaied R."/>
            <person name="Sbissi I."/>
            <person name="Huber K."/>
            <person name="Ghodbane F."/>
            <person name="Nouioui I."/>
            <person name="Tarhouni M."/>
            <person name="Gtari M."/>
        </authorList>
    </citation>
    <scope>NUCLEOTIDE SEQUENCE [LARGE SCALE GENOMIC DNA]</scope>
    <source>
        <strain evidence="5 6">IRAMC:0171</strain>
    </source>
</reference>
<organism evidence="5 6">
    <name type="scientific">Mesorhizobium retamae</name>
    <dbReference type="NCBI Taxonomy" id="2912854"/>
    <lineage>
        <taxon>Bacteria</taxon>
        <taxon>Pseudomonadati</taxon>
        <taxon>Pseudomonadota</taxon>
        <taxon>Alphaproteobacteria</taxon>
        <taxon>Hyphomicrobiales</taxon>
        <taxon>Phyllobacteriaceae</taxon>
        <taxon>Mesorhizobium</taxon>
    </lineage>
</organism>
<evidence type="ECO:0000256" key="1">
    <source>
        <dbReference type="ARBA" id="ARBA00005801"/>
    </source>
</evidence>
<gene>
    <name evidence="5" type="ORF">L4923_07495</name>
</gene>
<protein>
    <submittedName>
        <fullName evidence="5">A24 family peptidase</fullName>
    </submittedName>
</protein>
<keyword evidence="6" id="KW-1185">Reference proteome</keyword>
<evidence type="ECO:0000313" key="6">
    <source>
        <dbReference type="Proteomes" id="UP001201701"/>
    </source>
</evidence>
<proteinExistence type="inferred from homology"/>
<dbReference type="PANTHER" id="PTHR30487">
    <property type="entry name" value="TYPE 4 PREPILIN-LIKE PROTEINS LEADER PEPTIDE-PROCESSING ENZYME"/>
    <property type="match status" value="1"/>
</dbReference>
<evidence type="ECO:0000256" key="2">
    <source>
        <dbReference type="RuleBase" id="RU003793"/>
    </source>
</evidence>
<dbReference type="EMBL" id="JAKREW010000004">
    <property type="protein sequence ID" value="MCG7504863.1"/>
    <property type="molecule type" value="Genomic_DNA"/>
</dbReference>
<accession>A0ABS9QBR9</accession>
<dbReference type="PANTHER" id="PTHR30487:SF0">
    <property type="entry name" value="PREPILIN LEADER PEPTIDASE_N-METHYLTRANSFERASE-RELATED"/>
    <property type="match status" value="1"/>
</dbReference>
<evidence type="ECO:0000313" key="5">
    <source>
        <dbReference type="EMBL" id="MCG7504863.1"/>
    </source>
</evidence>
<comment type="caution">
    <text evidence="5">The sequence shown here is derived from an EMBL/GenBank/DDBJ whole genome shotgun (WGS) entry which is preliminary data.</text>
</comment>
<feature type="transmembrane region" description="Helical" evidence="3">
    <location>
        <begin position="125"/>
        <end position="150"/>
    </location>
</feature>
<dbReference type="PRINTS" id="PR00864">
    <property type="entry name" value="PREPILNPTASE"/>
</dbReference>
<dbReference type="Gene3D" id="1.20.120.1220">
    <property type="match status" value="1"/>
</dbReference>
<feature type="transmembrane region" description="Helical" evidence="3">
    <location>
        <begin position="162"/>
        <end position="182"/>
    </location>
</feature>
<dbReference type="Proteomes" id="UP001201701">
    <property type="component" value="Unassembled WGS sequence"/>
</dbReference>
<keyword evidence="3" id="KW-0812">Transmembrane</keyword>
<dbReference type="RefSeq" id="WP_239363185.1">
    <property type="nucleotide sequence ID" value="NZ_JAKREW010000004.1"/>
</dbReference>
<keyword evidence="3" id="KW-0472">Membrane</keyword>
<feature type="domain" description="Prepilin type IV endopeptidase peptidase" evidence="4">
    <location>
        <begin position="39"/>
        <end position="149"/>
    </location>
</feature>
<sequence>MKLLRARRRSTAAVAFALAVGAVPAVIGSPAFVVASTLALCFLAAAIAVHDLATMLIPDRYTAGILVVALADWWFEASDFAALGWRIGPGGAVMLLLCLFDVVYRRLRGRDGIGFGDTKLIGVSTVLVGLAGVGAQILLASVAAFIFSIIRAARLRRPLRAAAKVPFGTFLAPALVMVWAWLSAPW</sequence>
<dbReference type="Pfam" id="PF01478">
    <property type="entry name" value="Peptidase_A24"/>
    <property type="match status" value="1"/>
</dbReference>
<feature type="transmembrane region" description="Helical" evidence="3">
    <location>
        <begin position="61"/>
        <end position="77"/>
    </location>
</feature>
<dbReference type="InterPro" id="IPR014032">
    <property type="entry name" value="Peptidase_A24A_bac"/>
</dbReference>
<evidence type="ECO:0000256" key="3">
    <source>
        <dbReference type="SAM" id="Phobius"/>
    </source>
</evidence>
<evidence type="ECO:0000259" key="4">
    <source>
        <dbReference type="Pfam" id="PF01478"/>
    </source>
</evidence>
<keyword evidence="3" id="KW-1133">Transmembrane helix</keyword>
<comment type="similarity">
    <text evidence="1 2">Belongs to the peptidase A24 family.</text>
</comment>
<name>A0ABS9QBR9_9HYPH</name>